<reference evidence="1" key="2">
    <citation type="submission" date="2025-08" db="UniProtKB">
        <authorList>
            <consortium name="Ensembl"/>
        </authorList>
    </citation>
    <scope>IDENTIFICATION</scope>
</reference>
<organism evidence="1">
    <name type="scientific">Ovis aries</name>
    <name type="common">Sheep</name>
    <dbReference type="NCBI Taxonomy" id="9940"/>
    <lineage>
        <taxon>Eukaryota</taxon>
        <taxon>Metazoa</taxon>
        <taxon>Chordata</taxon>
        <taxon>Craniata</taxon>
        <taxon>Vertebrata</taxon>
        <taxon>Euteleostomi</taxon>
        <taxon>Mammalia</taxon>
        <taxon>Eutheria</taxon>
        <taxon>Laurasiatheria</taxon>
        <taxon>Artiodactyla</taxon>
        <taxon>Ruminantia</taxon>
        <taxon>Pecora</taxon>
        <taxon>Bovidae</taxon>
        <taxon>Caprinae</taxon>
        <taxon>Ovis</taxon>
    </lineage>
</organism>
<reference evidence="1" key="1">
    <citation type="submission" date="2020-11" db="EMBL/GenBank/DDBJ databases">
        <authorList>
            <person name="Davenport K.M."/>
            <person name="Bickhart D.M."/>
            <person name="Smith T.P.L."/>
            <person name="Murdoch B.M."/>
            <person name="Rosen B.D."/>
        </authorList>
    </citation>
    <scope>NUCLEOTIDE SEQUENCE [LARGE SCALE GENOMIC DNA]</scope>
    <source>
        <strain evidence="1">OAR_USU_Benz2616</strain>
    </source>
</reference>
<proteinExistence type="predicted"/>
<name>A0AC11D2X5_SHEEP</name>
<sequence length="180" mass="20108">MSTAESVKQAYNLALHMQTQTSTLLQTYLQHQSTPFSDPDFSLPELKLRTLPPTAMHFENWHGLEDAVRLSLTHEAFLSFSQHLLLAIVDQSNLNPDNSMVENQLWEERLKAKGLAGNLAGIMTALGLPTPPANPPLGTVPLGNTAFQKKCRGYVIVRDYGLWTDRVVTFLGELKDKYSQ</sequence>
<accession>A0AC11D2X5</accession>
<dbReference type="Ensembl" id="ENSOART00020066958.1">
    <property type="protein sequence ID" value="ENSOARP00020038205.1"/>
    <property type="gene ID" value="ENSOARG00020040071.1"/>
</dbReference>
<protein>
    <submittedName>
        <fullName evidence="1">Uncharacterized protein</fullName>
    </submittedName>
</protein>
<evidence type="ECO:0000313" key="1">
    <source>
        <dbReference type="Ensembl" id="ENSOARP00020038205.1"/>
    </source>
</evidence>
<reference evidence="1" key="3">
    <citation type="submission" date="2025-09" db="UniProtKB">
        <authorList>
            <consortium name="Ensembl"/>
        </authorList>
    </citation>
    <scope>IDENTIFICATION</scope>
</reference>